<accession>A0AAD5UR79</accession>
<proteinExistence type="predicted"/>
<evidence type="ECO:0008006" key="3">
    <source>
        <dbReference type="Google" id="ProtNLM"/>
    </source>
</evidence>
<reference evidence="1" key="1">
    <citation type="submission" date="2022-07" db="EMBL/GenBank/DDBJ databases">
        <title>Genome Sequence of Physisporinus lineatus.</title>
        <authorList>
            <person name="Buettner E."/>
        </authorList>
    </citation>
    <scope>NUCLEOTIDE SEQUENCE</scope>
    <source>
        <strain evidence="1">VT162</strain>
    </source>
</reference>
<dbReference type="Proteomes" id="UP001212997">
    <property type="component" value="Unassembled WGS sequence"/>
</dbReference>
<name>A0AAD5UR79_9APHY</name>
<dbReference type="AlphaFoldDB" id="A0AAD5UR79"/>
<organism evidence="1 2">
    <name type="scientific">Meripilus lineatus</name>
    <dbReference type="NCBI Taxonomy" id="2056292"/>
    <lineage>
        <taxon>Eukaryota</taxon>
        <taxon>Fungi</taxon>
        <taxon>Dikarya</taxon>
        <taxon>Basidiomycota</taxon>
        <taxon>Agaricomycotina</taxon>
        <taxon>Agaricomycetes</taxon>
        <taxon>Polyporales</taxon>
        <taxon>Meripilaceae</taxon>
        <taxon>Meripilus</taxon>
    </lineage>
</organism>
<gene>
    <name evidence="1" type="ORF">NLI96_g11775</name>
</gene>
<comment type="caution">
    <text evidence="1">The sequence shown here is derived from an EMBL/GenBank/DDBJ whole genome shotgun (WGS) entry which is preliminary data.</text>
</comment>
<evidence type="ECO:0000313" key="2">
    <source>
        <dbReference type="Proteomes" id="UP001212997"/>
    </source>
</evidence>
<dbReference type="EMBL" id="JANAWD010000839">
    <property type="protein sequence ID" value="KAJ3475540.1"/>
    <property type="molecule type" value="Genomic_DNA"/>
</dbReference>
<keyword evidence="2" id="KW-1185">Reference proteome</keyword>
<evidence type="ECO:0000313" key="1">
    <source>
        <dbReference type="EMBL" id="KAJ3475540.1"/>
    </source>
</evidence>
<protein>
    <recommendedName>
        <fullName evidence="3">F-box domain-containing protein</fullName>
    </recommendedName>
</protein>
<sequence>MHPFRGRRRPIPRLPCEICEIIIGFVGSSPLDTTWNRDQRRMILLSCLLVCRRWVPKSRIYLYEDVKLTSKRKAISFMEAITHNPFLGQYVRYLMINPNFQHDDWIYTAHRVLPQHLPNLHHLEYHEIPAVHPLFFAIAARFNFVKSLVLENLDPWSLQEITRLLNRFPRLEKLAIFRRNRDTRTPRFGSLYCRNIGENALNPITMVMDIQIADLFGNCNGSLFQWLTRSHRYHSLRVLSLSWDDLSPVTSPSYLNNFLLQCAGSLRFIRLVLPSADGPISRTAWIPPIAMCNVLQDLDVVVGANGRTGTIGKGTLQYLQYLFPRLPASLCSVVLKFSVRSSAMFTVEHKGFWEAFDRIFANSKLTYLTYVELAWMEDSWEDTAVGPMRRPTQEVERGRPKQKPFVDILYKLSMKGVFKKFIPKLYDIGILWCGETYDVVYPVSKDSIELATRNRMAWKNSYRHFLVPRCSFEKSH</sequence>